<evidence type="ECO:0000256" key="2">
    <source>
        <dbReference type="ARBA" id="ARBA00022448"/>
    </source>
</evidence>
<feature type="chain" id="PRO_5045112501" evidence="8">
    <location>
        <begin position="23"/>
        <end position="349"/>
    </location>
</feature>
<proteinExistence type="inferred from homology"/>
<dbReference type="PROSITE" id="PS01037">
    <property type="entry name" value="SBP_BACTERIAL_1"/>
    <property type="match status" value="1"/>
</dbReference>
<evidence type="ECO:0000256" key="4">
    <source>
        <dbReference type="ARBA" id="ARBA00022723"/>
    </source>
</evidence>
<accession>A0ABZ0J6D6</accession>
<reference evidence="9 10" key="1">
    <citation type="submission" date="2023-03" db="EMBL/GenBank/DDBJ databases">
        <title>Diaphorobacter basophil sp. nov., isolated from a sewage-treatment plant.</title>
        <authorList>
            <person name="Yang K."/>
        </authorList>
    </citation>
    <scope>NUCLEOTIDE SEQUENCE [LARGE SCALE GENOMIC DNA]</scope>
    <source>
        <strain evidence="9 10">Y-1</strain>
    </source>
</reference>
<name>A0ABZ0J6D6_9BURK</name>
<evidence type="ECO:0000256" key="8">
    <source>
        <dbReference type="SAM" id="SignalP"/>
    </source>
</evidence>
<dbReference type="RefSeq" id="WP_317702308.1">
    <property type="nucleotide sequence ID" value="NZ_CP136921.1"/>
</dbReference>
<keyword evidence="7" id="KW-0406">Ion transport</keyword>
<dbReference type="InterPro" id="IPR006059">
    <property type="entry name" value="SBP"/>
</dbReference>
<keyword evidence="6" id="KW-0408">Iron</keyword>
<gene>
    <name evidence="9" type="ORF">P4826_01845</name>
</gene>
<dbReference type="Pfam" id="PF13416">
    <property type="entry name" value="SBP_bac_8"/>
    <property type="match status" value="1"/>
</dbReference>
<comment type="similarity">
    <text evidence="1">Belongs to the bacterial solute-binding protein 1 family.</text>
</comment>
<protein>
    <submittedName>
        <fullName evidence="9">Extracellular solute-binding protein</fullName>
    </submittedName>
</protein>
<dbReference type="SUPFAM" id="SSF53850">
    <property type="entry name" value="Periplasmic binding protein-like II"/>
    <property type="match status" value="1"/>
</dbReference>
<dbReference type="EMBL" id="CP136921">
    <property type="protein sequence ID" value="WOO32891.1"/>
    <property type="molecule type" value="Genomic_DNA"/>
</dbReference>
<dbReference type="PANTHER" id="PTHR30006:SF15">
    <property type="entry name" value="IRON-UTILIZATION PERIPLASMIC PROTEIN"/>
    <property type="match status" value="1"/>
</dbReference>
<evidence type="ECO:0000256" key="3">
    <source>
        <dbReference type="ARBA" id="ARBA00022496"/>
    </source>
</evidence>
<dbReference type="Proteomes" id="UP001303211">
    <property type="component" value="Chromosome"/>
</dbReference>
<keyword evidence="3" id="KW-0410">Iron transport</keyword>
<dbReference type="PANTHER" id="PTHR30006">
    <property type="entry name" value="THIAMINE-BINDING PERIPLASMIC PROTEIN-RELATED"/>
    <property type="match status" value="1"/>
</dbReference>
<dbReference type="PIRSF" id="PIRSF002825">
    <property type="entry name" value="CfbpA"/>
    <property type="match status" value="1"/>
</dbReference>
<evidence type="ECO:0000256" key="5">
    <source>
        <dbReference type="ARBA" id="ARBA00022729"/>
    </source>
</evidence>
<keyword evidence="4" id="KW-0479">Metal-binding</keyword>
<keyword evidence="2" id="KW-0813">Transport</keyword>
<keyword evidence="10" id="KW-1185">Reference proteome</keyword>
<evidence type="ECO:0000256" key="1">
    <source>
        <dbReference type="ARBA" id="ARBA00008520"/>
    </source>
</evidence>
<dbReference type="Gene3D" id="3.40.190.10">
    <property type="entry name" value="Periplasmic binding protein-like II"/>
    <property type="match status" value="2"/>
</dbReference>
<keyword evidence="5 8" id="KW-0732">Signal</keyword>
<dbReference type="InterPro" id="IPR026045">
    <property type="entry name" value="Ferric-bd"/>
</dbReference>
<evidence type="ECO:0000256" key="6">
    <source>
        <dbReference type="ARBA" id="ARBA00023004"/>
    </source>
</evidence>
<dbReference type="InterPro" id="IPR006061">
    <property type="entry name" value="SBP_1_CS"/>
</dbReference>
<evidence type="ECO:0000256" key="7">
    <source>
        <dbReference type="ARBA" id="ARBA00023065"/>
    </source>
</evidence>
<evidence type="ECO:0000313" key="10">
    <source>
        <dbReference type="Proteomes" id="UP001303211"/>
    </source>
</evidence>
<sequence length="349" mass="37385">MSKPIKSLLVICALAAAGIASAQEQVVNLYSARHYPTDEALYSGFTKATGIKIQRVDSDDAGIMARLKAEGSASPADVILLVDAARLYRGEADGLFLPVRSKVLEDAIPANLRATPTADGGIPWFGLSTRARVIVYNKAKVNKDDVDTYEELGDPKNKGKLCIRSGSHPYNLSLFGAVTEHMGEQKAEAWLKGVVANLARAPKGGDTDQIKAVAAGECDIAVSNSYYLARLMRSAKPEDKAVVDKVAVVFPNQQSWGTHLNIAGGAVARHTKNQANAIKFLEYLASPEAQNYFANGNNEWPAAKGVELDNPALKAMTDGKPFKSETIPIGAVGANTTKVQQMLDRVGFR</sequence>
<feature type="signal peptide" evidence="8">
    <location>
        <begin position="1"/>
        <end position="22"/>
    </location>
</feature>
<organism evidence="9 10">
    <name type="scientific">Diaphorobacter limosus</name>
    <dbReference type="NCBI Taxonomy" id="3036128"/>
    <lineage>
        <taxon>Bacteria</taxon>
        <taxon>Pseudomonadati</taxon>
        <taxon>Pseudomonadota</taxon>
        <taxon>Betaproteobacteria</taxon>
        <taxon>Burkholderiales</taxon>
        <taxon>Comamonadaceae</taxon>
        <taxon>Diaphorobacter</taxon>
    </lineage>
</organism>
<evidence type="ECO:0000313" key="9">
    <source>
        <dbReference type="EMBL" id="WOO32891.1"/>
    </source>
</evidence>